<dbReference type="Pfam" id="PF01965">
    <property type="entry name" value="DJ-1_PfpI"/>
    <property type="match status" value="1"/>
</dbReference>
<dbReference type="InterPro" id="IPR018060">
    <property type="entry name" value="HTH_AraC"/>
</dbReference>
<dbReference type="InterPro" id="IPR002818">
    <property type="entry name" value="DJ-1/PfpI"/>
</dbReference>
<dbReference type="SMART" id="SM00342">
    <property type="entry name" value="HTH_ARAC"/>
    <property type="match status" value="1"/>
</dbReference>
<dbReference type="GO" id="GO:0003700">
    <property type="term" value="F:DNA-binding transcription factor activity"/>
    <property type="evidence" value="ECO:0007669"/>
    <property type="project" value="InterPro"/>
</dbReference>
<feature type="compositionally biased region" description="Low complexity" evidence="3">
    <location>
        <begin position="383"/>
        <end position="400"/>
    </location>
</feature>
<accession>A0A1J4NX15</accession>
<dbReference type="FunFam" id="1.10.10.60:FF:000100">
    <property type="entry name" value="AraC family transcriptional regulator"/>
    <property type="match status" value="1"/>
</dbReference>
<dbReference type="OrthoDB" id="4350011at2"/>
<feature type="region of interest" description="Disordered" evidence="3">
    <location>
        <begin position="330"/>
        <end position="420"/>
    </location>
</feature>
<comment type="caution">
    <text evidence="5">The sequence shown here is derived from an EMBL/GenBank/DDBJ whole genome shotgun (WGS) entry which is preliminary data.</text>
</comment>
<dbReference type="PANTHER" id="PTHR43130">
    <property type="entry name" value="ARAC-FAMILY TRANSCRIPTIONAL REGULATOR"/>
    <property type="match status" value="1"/>
</dbReference>
<proteinExistence type="predicted"/>
<sequence>MSHDSTAAPEAAARKLSGRRRKEIVAVLLFSGGPIFESSIPLSVFGIDRQDAGVPRYRLLVCGGEEGPLRTTGGLELTAPHGLEAISRAGTVVVPAWRSITSPPPEEALDALRRAHEEGARIVGLCTGAFVLAAAGLLDGRPATTHWMYAPTLAKRYPSVHVDPRELFVDDGDVLTSAGTAAGIDLCLHIVRTDHGNEAAGALARRLVVPPRRTGGQERYLDRSLPEEIGADPLAEVVAWALEHLHEQFDVETLAARAYMSRRTFDRRFRSLTGSAPLQWLITQRVLQAQRLLETSDYSVDEVAGRCGFRSPVALRGHFRRQLGSSPAAYRAAYRARRPQSERPGDSDGTATAGPGAPGALGGGAGLPTPLHPEGPVPHQARRTAAASAVGAPAHLSAALDGRDPYVPTRASLPGQRSGA</sequence>
<dbReference type="InterPro" id="IPR009057">
    <property type="entry name" value="Homeodomain-like_sf"/>
</dbReference>
<dbReference type="PROSITE" id="PS01124">
    <property type="entry name" value="HTH_ARAC_FAMILY_2"/>
    <property type="match status" value="1"/>
</dbReference>
<protein>
    <submittedName>
        <fullName evidence="5">AraC family transcriptional regulator</fullName>
    </submittedName>
</protein>
<dbReference type="InterPro" id="IPR052158">
    <property type="entry name" value="INH-QAR"/>
</dbReference>
<evidence type="ECO:0000256" key="3">
    <source>
        <dbReference type="SAM" id="MobiDB-lite"/>
    </source>
</evidence>
<dbReference type="InterPro" id="IPR029062">
    <property type="entry name" value="Class_I_gatase-like"/>
</dbReference>
<dbReference type="Pfam" id="PF12833">
    <property type="entry name" value="HTH_18"/>
    <property type="match status" value="1"/>
</dbReference>
<keyword evidence="2" id="KW-0804">Transcription</keyword>
<dbReference type="EMBL" id="LAVA02000052">
    <property type="protein sequence ID" value="OIJ65686.1"/>
    <property type="molecule type" value="Genomic_DNA"/>
</dbReference>
<dbReference type="Gene3D" id="3.40.50.880">
    <property type="match status" value="1"/>
</dbReference>
<dbReference type="FunFam" id="3.40.50.880:FF:000020">
    <property type="entry name" value="AraC family transcriptional regulator"/>
    <property type="match status" value="1"/>
</dbReference>
<evidence type="ECO:0000256" key="1">
    <source>
        <dbReference type="ARBA" id="ARBA00023015"/>
    </source>
</evidence>
<evidence type="ECO:0000313" key="5">
    <source>
        <dbReference type="EMBL" id="OIJ65686.1"/>
    </source>
</evidence>
<feature type="domain" description="HTH araC/xylS-type" evidence="4">
    <location>
        <begin position="235"/>
        <end position="333"/>
    </location>
</feature>
<reference evidence="5" key="1">
    <citation type="submission" date="2016-10" db="EMBL/GenBank/DDBJ databases">
        <title>Genome sequence of Streptomyces mangrovisoli MUSC 149.</title>
        <authorList>
            <person name="Lee L.-H."/>
            <person name="Ser H.-L."/>
        </authorList>
    </citation>
    <scope>NUCLEOTIDE SEQUENCE [LARGE SCALE GENOMIC DNA]</scope>
    <source>
        <strain evidence="5">MUSC 149</strain>
    </source>
</reference>
<dbReference type="Gene3D" id="1.10.10.60">
    <property type="entry name" value="Homeodomain-like"/>
    <property type="match status" value="1"/>
</dbReference>
<dbReference type="SUPFAM" id="SSF46689">
    <property type="entry name" value="Homeodomain-like"/>
    <property type="match status" value="2"/>
</dbReference>
<dbReference type="STRING" id="1428628.WN71_022165"/>
<keyword evidence="1" id="KW-0805">Transcription regulation</keyword>
<dbReference type="Proteomes" id="UP000034196">
    <property type="component" value="Unassembled WGS sequence"/>
</dbReference>
<keyword evidence="6" id="KW-1185">Reference proteome</keyword>
<evidence type="ECO:0000256" key="2">
    <source>
        <dbReference type="ARBA" id="ARBA00023163"/>
    </source>
</evidence>
<evidence type="ECO:0000259" key="4">
    <source>
        <dbReference type="PROSITE" id="PS01124"/>
    </source>
</evidence>
<dbReference type="PANTHER" id="PTHR43130:SF3">
    <property type="entry name" value="HTH-TYPE TRANSCRIPTIONAL REGULATOR RV1931C"/>
    <property type="match status" value="1"/>
</dbReference>
<gene>
    <name evidence="5" type="ORF">WN71_022165</name>
</gene>
<name>A0A1J4NX15_9ACTN</name>
<dbReference type="GO" id="GO:0043565">
    <property type="term" value="F:sequence-specific DNA binding"/>
    <property type="evidence" value="ECO:0007669"/>
    <property type="project" value="InterPro"/>
</dbReference>
<dbReference type="RefSeq" id="WP_046591192.1">
    <property type="nucleotide sequence ID" value="NZ_LAVA02000052.1"/>
</dbReference>
<evidence type="ECO:0000313" key="6">
    <source>
        <dbReference type="Proteomes" id="UP000034196"/>
    </source>
</evidence>
<feature type="compositionally biased region" description="Gly residues" evidence="3">
    <location>
        <begin position="356"/>
        <end position="366"/>
    </location>
</feature>
<dbReference type="SUPFAM" id="SSF52317">
    <property type="entry name" value="Class I glutamine amidotransferase-like"/>
    <property type="match status" value="1"/>
</dbReference>
<dbReference type="AlphaFoldDB" id="A0A1J4NX15"/>
<organism evidence="5 6">
    <name type="scientific">Streptomyces mangrovisoli</name>
    <dbReference type="NCBI Taxonomy" id="1428628"/>
    <lineage>
        <taxon>Bacteria</taxon>
        <taxon>Bacillati</taxon>
        <taxon>Actinomycetota</taxon>
        <taxon>Actinomycetes</taxon>
        <taxon>Kitasatosporales</taxon>
        <taxon>Streptomycetaceae</taxon>
        <taxon>Streptomyces</taxon>
    </lineage>
</organism>
<dbReference type="CDD" id="cd03137">
    <property type="entry name" value="GATase1_AraC_1"/>
    <property type="match status" value="1"/>
</dbReference>